<evidence type="ECO:0000313" key="10">
    <source>
        <dbReference type="Proteomes" id="UP000245942"/>
    </source>
</evidence>
<dbReference type="GO" id="GO:0033314">
    <property type="term" value="P:mitotic DNA replication checkpoint signaling"/>
    <property type="evidence" value="ECO:0007669"/>
    <property type="project" value="TreeGrafter"/>
</dbReference>
<dbReference type="AlphaFoldDB" id="A0A316TWV7"/>
<dbReference type="GO" id="GO:0003689">
    <property type="term" value="F:DNA clamp loader activity"/>
    <property type="evidence" value="ECO:0007669"/>
    <property type="project" value="TreeGrafter"/>
</dbReference>
<keyword evidence="10" id="KW-1185">Reference proteome</keyword>
<sequence length="778" mass="83883">MAPARALSSSARAPSSSSKGKTKVSATASSSKRSASSSTSSSAAARGGALQFSASPPSRSGVQSKLSFTPAPPEPAKKKVRIEEPKVDWKGKGREVVHSGGGVENNDLWSVAYAPSSRSDLAVHPRKVKDVEAWLRDAFDGSVSLKKLRRLLVLTGPAGAAKTETIRQLSSASELDFEVVEWKNDTMARSGEMLAEDQEFASVTNRFRDFFSRSTKFRTLSMRGENQAYQPQASSSSTSLSFSGTSASPSKRSRRLILLEDLPNLSHPATLQFFQEMIATQLSAPLDARGDQIPICVILSDVSGTSGGLLEDGSTGDDGMRRETDWMRPRRLLGEELNGNDSWLEIKFNPVASTLLKKALKTTLDRATGAGNKKEGKGKTGRNTFPPDLIGIIAEVSNGDIRSAVDTLQQVYANFQSDPKRFDVLSKTKSKRGEEDARNAARELLSSLGVAGRDSSLDLFHALGKILWNKRAGDPNDDEDTPESDNANTTAIDALPEHLNYLERRRSKVDVMALAGSSVDTSMLQLFSHHNYPAFCSEVEQCEGVMEGFSFTDADMKVRGGDGYSTLPLSDHYSFLISTHSTLLHLPSPVERRGQRPTKPALFEINARSRMHRATVEEMKRAMKWELKTNREVVEELLPMVSKMGSALGKKGTIRGVGVGSGSVGAGVAGKVSADLASLGAFDFSVFQDGGSMRGTVGGSTSWSRRRDDEEDLGALDLDAEMDQSVEGVSVSQMTEVERGEGDSADAGAVAGGLRGELAEDGGGEEEDEEEEEEIEDF</sequence>
<dbReference type="RefSeq" id="XP_025345116.1">
    <property type="nucleotide sequence ID" value="XM_025493426.1"/>
</dbReference>
<proteinExistence type="inferred from homology"/>
<name>A0A316TWV7_9BASI</name>
<feature type="region of interest" description="Disordered" evidence="8">
    <location>
        <begin position="715"/>
        <end position="778"/>
    </location>
</feature>
<dbReference type="GO" id="GO:0000077">
    <property type="term" value="P:DNA damage checkpoint signaling"/>
    <property type="evidence" value="ECO:0007669"/>
    <property type="project" value="TreeGrafter"/>
</dbReference>
<dbReference type="GO" id="GO:0006281">
    <property type="term" value="P:DNA repair"/>
    <property type="evidence" value="ECO:0007669"/>
    <property type="project" value="InterPro"/>
</dbReference>
<feature type="region of interest" description="Disordered" evidence="8">
    <location>
        <begin position="225"/>
        <end position="248"/>
    </location>
</feature>
<evidence type="ECO:0000256" key="6">
    <source>
        <dbReference type="ARBA" id="ARBA00023242"/>
    </source>
</evidence>
<keyword evidence="6" id="KW-0539">Nucleus</keyword>
<dbReference type="GO" id="GO:0005524">
    <property type="term" value="F:ATP binding"/>
    <property type="evidence" value="ECO:0007669"/>
    <property type="project" value="UniProtKB-KW"/>
</dbReference>
<evidence type="ECO:0000256" key="2">
    <source>
        <dbReference type="ARBA" id="ARBA00006168"/>
    </source>
</evidence>
<dbReference type="Pfam" id="PF03215">
    <property type="entry name" value="Rad17"/>
    <property type="match status" value="1"/>
</dbReference>
<feature type="compositionally biased region" description="Acidic residues" evidence="8">
    <location>
        <begin position="715"/>
        <end position="724"/>
    </location>
</feature>
<evidence type="ECO:0000256" key="1">
    <source>
        <dbReference type="ARBA" id="ARBA00004123"/>
    </source>
</evidence>
<evidence type="ECO:0000313" key="9">
    <source>
        <dbReference type="EMBL" id="PWN17956.1"/>
    </source>
</evidence>
<dbReference type="GeneID" id="37015160"/>
<dbReference type="SUPFAM" id="SSF52540">
    <property type="entry name" value="P-loop containing nucleoside triphosphate hydrolases"/>
    <property type="match status" value="1"/>
</dbReference>
<dbReference type="InterPro" id="IPR004582">
    <property type="entry name" value="Checkpoint_prot_Rad17_Rad24"/>
</dbReference>
<gene>
    <name evidence="9" type="ORF">BCV69DRAFT_285549</name>
</gene>
<feature type="compositionally biased region" description="Acidic residues" evidence="8">
    <location>
        <begin position="759"/>
        <end position="778"/>
    </location>
</feature>
<keyword evidence="3" id="KW-0547">Nucleotide-binding</keyword>
<comment type="similarity">
    <text evidence="2">Belongs to the rad17/RAD24 family.</text>
</comment>
<evidence type="ECO:0000256" key="7">
    <source>
        <dbReference type="ARBA" id="ARBA00023306"/>
    </source>
</evidence>
<dbReference type="InterPro" id="IPR027417">
    <property type="entry name" value="P-loop_NTPase"/>
</dbReference>
<organism evidence="9 10">
    <name type="scientific">Pseudomicrostroma glucosiphilum</name>
    <dbReference type="NCBI Taxonomy" id="1684307"/>
    <lineage>
        <taxon>Eukaryota</taxon>
        <taxon>Fungi</taxon>
        <taxon>Dikarya</taxon>
        <taxon>Basidiomycota</taxon>
        <taxon>Ustilaginomycotina</taxon>
        <taxon>Exobasidiomycetes</taxon>
        <taxon>Microstromatales</taxon>
        <taxon>Microstromatales incertae sedis</taxon>
        <taxon>Pseudomicrostroma</taxon>
    </lineage>
</organism>
<keyword evidence="4" id="KW-0227">DNA damage</keyword>
<feature type="region of interest" description="Disordered" evidence="8">
    <location>
        <begin position="1"/>
        <end position="82"/>
    </location>
</feature>
<evidence type="ECO:0008006" key="11">
    <source>
        <dbReference type="Google" id="ProtNLM"/>
    </source>
</evidence>
<comment type="subcellular location">
    <subcellularLocation>
        <location evidence="1">Nucleus</location>
    </subcellularLocation>
</comment>
<protein>
    <recommendedName>
        <fullName evidence="11">Rad17-domain-containing protein</fullName>
    </recommendedName>
</protein>
<dbReference type="PANTHER" id="PTHR12172:SF0">
    <property type="entry name" value="CELL CYCLE CHECKPOINT PROTEIN RAD17"/>
    <property type="match status" value="1"/>
</dbReference>
<accession>A0A316TWV7</accession>
<dbReference type="GO" id="GO:0005634">
    <property type="term" value="C:nucleus"/>
    <property type="evidence" value="ECO:0007669"/>
    <property type="project" value="UniProtKB-SubCell"/>
</dbReference>
<evidence type="ECO:0000256" key="4">
    <source>
        <dbReference type="ARBA" id="ARBA00022763"/>
    </source>
</evidence>
<dbReference type="GO" id="GO:0003682">
    <property type="term" value="F:chromatin binding"/>
    <property type="evidence" value="ECO:0007669"/>
    <property type="project" value="TreeGrafter"/>
</dbReference>
<evidence type="ECO:0000256" key="3">
    <source>
        <dbReference type="ARBA" id="ARBA00022741"/>
    </source>
</evidence>
<keyword evidence="5" id="KW-0067">ATP-binding</keyword>
<dbReference type="STRING" id="1684307.A0A316TWV7"/>
<reference evidence="9 10" key="1">
    <citation type="journal article" date="2018" name="Mol. Biol. Evol.">
        <title>Broad Genomic Sampling Reveals a Smut Pathogenic Ancestry of the Fungal Clade Ustilaginomycotina.</title>
        <authorList>
            <person name="Kijpornyongpan T."/>
            <person name="Mondo S.J."/>
            <person name="Barry K."/>
            <person name="Sandor L."/>
            <person name="Lee J."/>
            <person name="Lipzen A."/>
            <person name="Pangilinan J."/>
            <person name="LaButti K."/>
            <person name="Hainaut M."/>
            <person name="Henrissat B."/>
            <person name="Grigoriev I.V."/>
            <person name="Spatafora J.W."/>
            <person name="Aime M.C."/>
        </authorList>
    </citation>
    <scope>NUCLEOTIDE SEQUENCE [LARGE SCALE GENOMIC DNA]</scope>
    <source>
        <strain evidence="9 10">MCA 4718</strain>
    </source>
</reference>
<evidence type="ECO:0000256" key="8">
    <source>
        <dbReference type="SAM" id="MobiDB-lite"/>
    </source>
</evidence>
<dbReference type="PANTHER" id="PTHR12172">
    <property type="entry name" value="CELL CYCLE CHECKPOINT PROTEIN RAD17"/>
    <property type="match status" value="1"/>
</dbReference>
<evidence type="ECO:0000256" key="5">
    <source>
        <dbReference type="ARBA" id="ARBA00022840"/>
    </source>
</evidence>
<feature type="compositionally biased region" description="Polar residues" evidence="8">
    <location>
        <begin position="52"/>
        <end position="67"/>
    </location>
</feature>
<keyword evidence="7" id="KW-0131">Cell cycle</keyword>
<dbReference type="Proteomes" id="UP000245942">
    <property type="component" value="Unassembled WGS sequence"/>
</dbReference>
<dbReference type="Gene3D" id="3.40.50.300">
    <property type="entry name" value="P-loop containing nucleotide triphosphate hydrolases"/>
    <property type="match status" value="1"/>
</dbReference>
<feature type="compositionally biased region" description="Low complexity" evidence="8">
    <location>
        <begin position="234"/>
        <end position="248"/>
    </location>
</feature>
<feature type="compositionally biased region" description="Low complexity" evidence="8">
    <location>
        <begin position="1"/>
        <end position="49"/>
    </location>
</feature>
<dbReference type="OrthoDB" id="10265971at2759"/>
<dbReference type="EMBL" id="KZ819339">
    <property type="protein sequence ID" value="PWN17956.1"/>
    <property type="molecule type" value="Genomic_DNA"/>
</dbReference>